<reference evidence="1" key="1">
    <citation type="submission" date="2018-07" db="EMBL/GenBank/DDBJ databases">
        <authorList>
            <person name="Quirk P.G."/>
            <person name="Krulwich T.A."/>
        </authorList>
    </citation>
    <scope>NUCLEOTIDE SEQUENCE</scope>
</reference>
<organism evidence="1">
    <name type="scientific">Culicoides sonorensis</name>
    <name type="common">Biting midge</name>
    <dbReference type="NCBI Taxonomy" id="179676"/>
    <lineage>
        <taxon>Eukaryota</taxon>
        <taxon>Metazoa</taxon>
        <taxon>Ecdysozoa</taxon>
        <taxon>Arthropoda</taxon>
        <taxon>Hexapoda</taxon>
        <taxon>Insecta</taxon>
        <taxon>Pterygota</taxon>
        <taxon>Neoptera</taxon>
        <taxon>Endopterygota</taxon>
        <taxon>Diptera</taxon>
        <taxon>Nematocera</taxon>
        <taxon>Chironomoidea</taxon>
        <taxon>Ceratopogonidae</taxon>
        <taxon>Ceratopogoninae</taxon>
        <taxon>Culicoides</taxon>
        <taxon>Monoculicoides</taxon>
    </lineage>
</organism>
<dbReference type="EMBL" id="UFQT01000044">
    <property type="protein sequence ID" value="SSX18797.1"/>
    <property type="molecule type" value="Genomic_DNA"/>
</dbReference>
<evidence type="ECO:0000313" key="1">
    <source>
        <dbReference type="EMBL" id="SSX18797.1"/>
    </source>
</evidence>
<proteinExistence type="predicted"/>
<gene>
    <name evidence="1" type="primary">CSON010852</name>
</gene>
<dbReference type="VEuPathDB" id="VectorBase:CSON010852"/>
<dbReference type="AlphaFoldDB" id="A0A336LQZ2"/>
<accession>A0A336LQZ2</accession>
<protein>
    <submittedName>
        <fullName evidence="1">CSON010852 protein</fullName>
    </submittedName>
</protein>
<name>A0A336LQZ2_CULSO</name>
<sequence length="146" mass="15658">MLYTVAPQPDMASRSNALIIACAIISNKSVGSKSGFHNVSHMPNNCSAQVPATTKSFGISAHPIKSMVQIKGSNVFGVNPAITGSTKYGPNRLSYKKLDNIAANTFGSITRFSRTSYKFLRNISFSWTTVAPQPDMASRSNALIIA</sequence>